<name>A0AAN6ZT65_9PEZI</name>
<dbReference type="EMBL" id="MU857171">
    <property type="protein sequence ID" value="KAK4149333.1"/>
    <property type="molecule type" value="Genomic_DNA"/>
</dbReference>
<reference evidence="1" key="1">
    <citation type="journal article" date="2023" name="Mol. Phylogenet. Evol.">
        <title>Genome-scale phylogeny and comparative genomics of the fungal order Sordariales.</title>
        <authorList>
            <person name="Hensen N."/>
            <person name="Bonometti L."/>
            <person name="Westerberg I."/>
            <person name="Brannstrom I.O."/>
            <person name="Guillou S."/>
            <person name="Cros-Aarteil S."/>
            <person name="Calhoun S."/>
            <person name="Haridas S."/>
            <person name="Kuo A."/>
            <person name="Mondo S."/>
            <person name="Pangilinan J."/>
            <person name="Riley R."/>
            <person name="LaButti K."/>
            <person name="Andreopoulos B."/>
            <person name="Lipzen A."/>
            <person name="Chen C."/>
            <person name="Yan M."/>
            <person name="Daum C."/>
            <person name="Ng V."/>
            <person name="Clum A."/>
            <person name="Steindorff A."/>
            <person name="Ohm R.A."/>
            <person name="Martin F."/>
            <person name="Silar P."/>
            <person name="Natvig D.O."/>
            <person name="Lalanne C."/>
            <person name="Gautier V."/>
            <person name="Ament-Velasquez S.L."/>
            <person name="Kruys A."/>
            <person name="Hutchinson M.I."/>
            <person name="Powell A.J."/>
            <person name="Barry K."/>
            <person name="Miller A.N."/>
            <person name="Grigoriev I.V."/>
            <person name="Debuchy R."/>
            <person name="Gladieux P."/>
            <person name="Hiltunen Thoren M."/>
            <person name="Johannesson H."/>
        </authorList>
    </citation>
    <scope>NUCLEOTIDE SEQUENCE</scope>
    <source>
        <strain evidence="1">CBS 538.74</strain>
    </source>
</reference>
<feature type="non-terminal residue" evidence="1">
    <location>
        <position position="120"/>
    </location>
</feature>
<comment type="caution">
    <text evidence="1">The sequence shown here is derived from an EMBL/GenBank/DDBJ whole genome shotgun (WGS) entry which is preliminary data.</text>
</comment>
<dbReference type="AlphaFoldDB" id="A0AAN6ZT65"/>
<reference evidence="1" key="2">
    <citation type="submission" date="2023-05" db="EMBL/GenBank/DDBJ databases">
        <authorList>
            <consortium name="Lawrence Berkeley National Laboratory"/>
            <person name="Steindorff A."/>
            <person name="Hensen N."/>
            <person name="Bonometti L."/>
            <person name="Westerberg I."/>
            <person name="Brannstrom I.O."/>
            <person name="Guillou S."/>
            <person name="Cros-Aarteil S."/>
            <person name="Calhoun S."/>
            <person name="Haridas S."/>
            <person name="Kuo A."/>
            <person name="Mondo S."/>
            <person name="Pangilinan J."/>
            <person name="Riley R."/>
            <person name="Labutti K."/>
            <person name="Andreopoulos B."/>
            <person name="Lipzen A."/>
            <person name="Chen C."/>
            <person name="Yanf M."/>
            <person name="Daum C."/>
            <person name="Ng V."/>
            <person name="Clum A."/>
            <person name="Ohm R."/>
            <person name="Martin F."/>
            <person name="Silar P."/>
            <person name="Natvig D."/>
            <person name="Lalanne C."/>
            <person name="Gautier V."/>
            <person name="Ament-Velasquez S.L."/>
            <person name="Kruys A."/>
            <person name="Hutchinson M.I."/>
            <person name="Powell A.J."/>
            <person name="Barry K."/>
            <person name="Miller A.N."/>
            <person name="Grigoriev I.V."/>
            <person name="Debuchy R."/>
            <person name="Gladieux P."/>
            <person name="Thoren M.H."/>
            <person name="Johannesson H."/>
        </authorList>
    </citation>
    <scope>NUCLEOTIDE SEQUENCE</scope>
    <source>
        <strain evidence="1">CBS 538.74</strain>
    </source>
</reference>
<evidence type="ECO:0000313" key="1">
    <source>
        <dbReference type="EMBL" id="KAK4149333.1"/>
    </source>
</evidence>
<accession>A0AAN6ZT65</accession>
<proteinExistence type="predicted"/>
<dbReference type="Proteomes" id="UP001302745">
    <property type="component" value="Unassembled WGS sequence"/>
</dbReference>
<gene>
    <name evidence="1" type="ORF">C8A00DRAFT_38066</name>
</gene>
<keyword evidence="2" id="KW-1185">Reference proteome</keyword>
<protein>
    <submittedName>
        <fullName evidence="1">Uncharacterized protein</fullName>
    </submittedName>
</protein>
<evidence type="ECO:0000313" key="2">
    <source>
        <dbReference type="Proteomes" id="UP001302745"/>
    </source>
</evidence>
<organism evidence="1 2">
    <name type="scientific">Chaetomidium leptoderma</name>
    <dbReference type="NCBI Taxonomy" id="669021"/>
    <lineage>
        <taxon>Eukaryota</taxon>
        <taxon>Fungi</taxon>
        <taxon>Dikarya</taxon>
        <taxon>Ascomycota</taxon>
        <taxon>Pezizomycotina</taxon>
        <taxon>Sordariomycetes</taxon>
        <taxon>Sordariomycetidae</taxon>
        <taxon>Sordariales</taxon>
        <taxon>Chaetomiaceae</taxon>
        <taxon>Chaetomidium</taxon>
    </lineage>
</organism>
<sequence>MAEPFAVIGLAASILTLIEELDLIVQHVRSLSSALLASPTLWNLSQDERSVLAMAARWNQLAPELGGILQILRVRDTAWSRTIDTGRVVFQTMRKKKTIDALQTRLANISRTLREESDSQ</sequence>